<dbReference type="InterPro" id="IPR019339">
    <property type="entry name" value="CIR_N_dom"/>
</dbReference>
<dbReference type="VEuPathDB" id="FungiDB:T551_01725"/>
<dbReference type="AlphaFoldDB" id="A0A0W4ZPZ2"/>
<dbReference type="STRING" id="1408657.A0A0W4ZPZ2"/>
<sequence>MPLNILKHKSWNVYNKSNIERVWRDEMLAKKKEEDNEMRIREADAERRLKILRERSELRKDSMNEDWKERIQKDISDSHFISNEYAKNADVDHLSLKNEKKRKKDDTIMLNKELKKKCEVSLDNKHINFWEDLESGKVSMDYKNLEYEKEKEDIDKKWKDVICMRLNNSANEMSPWYSHSSLQSSTQRHKDLQSIERNLKIQNSIKDFNDPLTVIQTCLKQKKKIKELKFNKKESCYSSNPSRAFEMNESLRKQKNYKDINEDSKALRGVWLSKENKKK</sequence>
<dbReference type="InterPro" id="IPR039875">
    <property type="entry name" value="LENG1-like"/>
</dbReference>
<comment type="caution">
    <text evidence="2">The sequence shown here is derived from an EMBL/GenBank/DDBJ whole genome shotgun (WGS) entry which is preliminary data.</text>
</comment>
<dbReference type="OrthoDB" id="2159131at2759"/>
<evidence type="ECO:0000313" key="2">
    <source>
        <dbReference type="EMBL" id="KTW30442.1"/>
    </source>
</evidence>
<proteinExistence type="predicted"/>
<dbReference type="Proteomes" id="UP000053447">
    <property type="component" value="Unassembled WGS sequence"/>
</dbReference>
<feature type="domain" description="CBF1-interacting co-repressor CIR N-terminal" evidence="1">
    <location>
        <begin position="10"/>
        <end position="46"/>
    </location>
</feature>
<protein>
    <recommendedName>
        <fullName evidence="1">CBF1-interacting co-repressor CIR N-terminal domain-containing protein</fullName>
    </recommendedName>
</protein>
<dbReference type="SMART" id="SM01083">
    <property type="entry name" value="Cir_N"/>
    <property type="match status" value="1"/>
</dbReference>
<accession>A0A0W4ZPZ2</accession>
<dbReference type="Pfam" id="PF10197">
    <property type="entry name" value="Cir_N"/>
    <property type="match status" value="1"/>
</dbReference>
<organism evidence="2 3">
    <name type="scientific">Pneumocystis jirovecii (strain RU7)</name>
    <name type="common">Human pneumocystis pneumonia agent</name>
    <dbReference type="NCBI Taxonomy" id="1408657"/>
    <lineage>
        <taxon>Eukaryota</taxon>
        <taxon>Fungi</taxon>
        <taxon>Dikarya</taxon>
        <taxon>Ascomycota</taxon>
        <taxon>Taphrinomycotina</taxon>
        <taxon>Pneumocystomycetes</taxon>
        <taxon>Pneumocystaceae</taxon>
        <taxon>Pneumocystis</taxon>
    </lineage>
</organism>
<gene>
    <name evidence="2" type="ORF">T551_01725</name>
</gene>
<dbReference type="EMBL" id="LFWA01000007">
    <property type="protein sequence ID" value="KTW30442.1"/>
    <property type="molecule type" value="Genomic_DNA"/>
</dbReference>
<evidence type="ECO:0000259" key="1">
    <source>
        <dbReference type="SMART" id="SM01083"/>
    </source>
</evidence>
<dbReference type="PANTHER" id="PTHR22093">
    <property type="entry name" value="LEUKOCYTE RECEPTOR CLUSTER LRC MEMBER 1"/>
    <property type="match status" value="1"/>
</dbReference>
<dbReference type="GeneID" id="28940243"/>
<dbReference type="RefSeq" id="XP_018229733.1">
    <property type="nucleotide sequence ID" value="XM_018373988.1"/>
</dbReference>
<dbReference type="PANTHER" id="PTHR22093:SF0">
    <property type="entry name" value="LEUKOCYTE RECEPTOR CLUSTER MEMBER 1"/>
    <property type="match status" value="1"/>
</dbReference>
<keyword evidence="3" id="KW-1185">Reference proteome</keyword>
<evidence type="ECO:0000313" key="3">
    <source>
        <dbReference type="Proteomes" id="UP000053447"/>
    </source>
</evidence>
<reference evidence="3" key="1">
    <citation type="journal article" date="2016" name="Nat. Commun.">
        <title>Genome analysis of three Pneumocystis species reveals adaptation mechanisms to life exclusively in mammalian hosts.</title>
        <authorList>
            <person name="Ma L."/>
            <person name="Chen Z."/>
            <person name="Huang D.W."/>
            <person name="Kutty G."/>
            <person name="Ishihara M."/>
            <person name="Wang H."/>
            <person name="Abouelleil A."/>
            <person name="Bishop L."/>
            <person name="Davey E."/>
            <person name="Deng R."/>
            <person name="Deng X."/>
            <person name="Fan L."/>
            <person name="Fantoni G."/>
            <person name="Fitzgerald M."/>
            <person name="Gogineni E."/>
            <person name="Goldberg J.M."/>
            <person name="Handley G."/>
            <person name="Hu X."/>
            <person name="Huber C."/>
            <person name="Jiao X."/>
            <person name="Jones K."/>
            <person name="Levin J.Z."/>
            <person name="Liu Y."/>
            <person name="Macdonald P."/>
            <person name="Melnikov A."/>
            <person name="Raley C."/>
            <person name="Sassi M."/>
            <person name="Sherman B.T."/>
            <person name="Song X."/>
            <person name="Sykes S."/>
            <person name="Tran B."/>
            <person name="Walsh L."/>
            <person name="Xia Y."/>
            <person name="Yang J."/>
            <person name="Young S."/>
            <person name="Zeng Q."/>
            <person name="Zheng X."/>
            <person name="Stephens R."/>
            <person name="Nusbaum C."/>
            <person name="Birren B.W."/>
            <person name="Azadi P."/>
            <person name="Lempicki R.A."/>
            <person name="Cuomo C.A."/>
            <person name="Kovacs J.A."/>
        </authorList>
    </citation>
    <scope>NUCLEOTIDE SEQUENCE [LARGE SCALE GENOMIC DNA]</scope>
    <source>
        <strain evidence="3">RU7</strain>
    </source>
</reference>
<name>A0A0W4ZPZ2_PNEJ7</name>